<feature type="repeat" description="TPR" evidence="1">
    <location>
        <begin position="730"/>
        <end position="763"/>
    </location>
</feature>
<dbReference type="Gene3D" id="1.25.40.10">
    <property type="entry name" value="Tetratricopeptide repeat domain"/>
    <property type="match status" value="1"/>
</dbReference>
<dbReference type="PANTHER" id="PTHR48182">
    <property type="entry name" value="PROTEIN SERAC1"/>
    <property type="match status" value="1"/>
</dbReference>
<dbReference type="InterPro" id="IPR029058">
    <property type="entry name" value="AB_hydrolase_fold"/>
</dbReference>
<dbReference type="Gene3D" id="3.40.50.1820">
    <property type="entry name" value="alpha/beta hydrolase"/>
    <property type="match status" value="1"/>
</dbReference>
<name>A0A2J6SZL1_9HELO</name>
<feature type="region of interest" description="Disordered" evidence="2">
    <location>
        <begin position="1"/>
        <end position="29"/>
    </location>
</feature>
<reference evidence="4 5" key="1">
    <citation type="submission" date="2016-04" db="EMBL/GenBank/DDBJ databases">
        <title>A degradative enzymes factory behind the ericoid mycorrhizal symbiosis.</title>
        <authorList>
            <consortium name="DOE Joint Genome Institute"/>
            <person name="Martino E."/>
            <person name="Morin E."/>
            <person name="Grelet G."/>
            <person name="Kuo A."/>
            <person name="Kohler A."/>
            <person name="Daghino S."/>
            <person name="Barry K."/>
            <person name="Choi C."/>
            <person name="Cichocki N."/>
            <person name="Clum A."/>
            <person name="Copeland A."/>
            <person name="Hainaut M."/>
            <person name="Haridas S."/>
            <person name="Labutti K."/>
            <person name="Lindquist E."/>
            <person name="Lipzen A."/>
            <person name="Khouja H.-R."/>
            <person name="Murat C."/>
            <person name="Ohm R."/>
            <person name="Olson A."/>
            <person name="Spatafora J."/>
            <person name="Veneault-Fourrey C."/>
            <person name="Henrissat B."/>
            <person name="Grigoriev I."/>
            <person name="Martin F."/>
            <person name="Perotto S."/>
        </authorList>
    </citation>
    <scope>NUCLEOTIDE SEQUENCE [LARGE SCALE GENOMIC DNA]</scope>
    <source>
        <strain evidence="4 5">E</strain>
    </source>
</reference>
<dbReference type="PANTHER" id="PTHR48182:SF3">
    <property type="entry name" value="DUF676 DOMAIN-CONTAINING PROTEIN"/>
    <property type="match status" value="1"/>
</dbReference>
<feature type="repeat" description="TPR" evidence="1">
    <location>
        <begin position="922"/>
        <end position="955"/>
    </location>
</feature>
<dbReference type="InterPro" id="IPR052374">
    <property type="entry name" value="SERAC1"/>
</dbReference>
<dbReference type="Proteomes" id="UP000235371">
    <property type="component" value="Unassembled WGS sequence"/>
</dbReference>
<proteinExistence type="predicted"/>
<dbReference type="PROSITE" id="PS50005">
    <property type="entry name" value="TPR"/>
    <property type="match status" value="2"/>
</dbReference>
<evidence type="ECO:0000313" key="4">
    <source>
        <dbReference type="EMBL" id="PMD56204.1"/>
    </source>
</evidence>
<dbReference type="AlphaFoldDB" id="A0A2J6SZL1"/>
<feature type="domain" description="NB-ARC" evidence="3">
    <location>
        <begin position="366"/>
        <end position="537"/>
    </location>
</feature>
<organism evidence="4 5">
    <name type="scientific">Hyaloscypha bicolor E</name>
    <dbReference type="NCBI Taxonomy" id="1095630"/>
    <lineage>
        <taxon>Eukaryota</taxon>
        <taxon>Fungi</taxon>
        <taxon>Dikarya</taxon>
        <taxon>Ascomycota</taxon>
        <taxon>Pezizomycotina</taxon>
        <taxon>Leotiomycetes</taxon>
        <taxon>Helotiales</taxon>
        <taxon>Hyaloscyphaceae</taxon>
        <taxon>Hyaloscypha</taxon>
        <taxon>Hyaloscypha bicolor</taxon>
    </lineage>
</organism>
<accession>A0A2J6SZL1</accession>
<gene>
    <name evidence="4" type="ORF">K444DRAFT_566668</name>
</gene>
<dbReference type="InterPro" id="IPR002182">
    <property type="entry name" value="NB-ARC"/>
</dbReference>
<keyword evidence="5" id="KW-1185">Reference proteome</keyword>
<evidence type="ECO:0000256" key="1">
    <source>
        <dbReference type="PROSITE-ProRule" id="PRU00339"/>
    </source>
</evidence>
<protein>
    <recommendedName>
        <fullName evidence="3">NB-ARC domain-containing protein</fullName>
    </recommendedName>
</protein>
<evidence type="ECO:0000256" key="2">
    <source>
        <dbReference type="SAM" id="MobiDB-lite"/>
    </source>
</evidence>
<keyword evidence="1" id="KW-0802">TPR repeat</keyword>
<dbReference type="EMBL" id="KZ613848">
    <property type="protein sequence ID" value="PMD56204.1"/>
    <property type="molecule type" value="Genomic_DNA"/>
</dbReference>
<dbReference type="RefSeq" id="XP_024733108.1">
    <property type="nucleotide sequence ID" value="XM_024877138.1"/>
</dbReference>
<dbReference type="Gene3D" id="3.40.50.300">
    <property type="entry name" value="P-loop containing nucleotide triphosphate hydrolases"/>
    <property type="match status" value="1"/>
</dbReference>
<dbReference type="SUPFAM" id="SSF53474">
    <property type="entry name" value="alpha/beta-Hydrolases"/>
    <property type="match status" value="1"/>
</dbReference>
<dbReference type="GeneID" id="36585215"/>
<dbReference type="Pfam" id="PF13424">
    <property type="entry name" value="TPR_12"/>
    <property type="match status" value="1"/>
</dbReference>
<evidence type="ECO:0000259" key="3">
    <source>
        <dbReference type="Pfam" id="PF00931"/>
    </source>
</evidence>
<sequence>MDTSIAPNPVLEGGVIEIPSPTELPKQKSERLVDPGQIGLRVVYEPTKVPGSKTGRIDADVICVHGLGADPDWSWRDKSSGVSWIKHPEMLPAAIPNARILRYGYDAKWWGQESAIKSRVPDLAVELLHDLKNEPDRTEHPQRPLIFICHCFGGLIVEKAICTSRLDEGRFPNIFKASRGLVLLGTPHRGTGDFTSQALILRIINAEIPVELSIVDVLKPKNETLIDLFDDFTNLIADDKIRLHLRVFCFFEQKPTTASDVLSKVQGGEKLDKSVVREFIVDRESAILPGYDKRGLPVNHFQLNKFSKPDDGYYVRVKVVIVDMVKNALVLPDNLQKPVRAPSVRVFRPATAMPPYDKARYFEGRKEILEHIKRKLAKPERHMVVLHGPPGVGKTHIAVHYAHSYGEKITTSRVFWIASRTFDEFQRAYIKIGNLLAVPGITDTENDPLNLIKAHLSEESQGGHWLMVLDGADELDSKDLKRMKDYIPSSPLGAILATTCKRSVAKTLAFKSEDILDVVPFSQTETFPFFRRELTQKRISDDEVCDLHAELQGLPLAIVQAAAYLTRCPTITASEYLQKLSTYKSDIAKTGILGTAHISFCHISNTEPFVADLARMAAMFDFQTIPRRLLRYYNDRVNEFCDLMREFFLIDVTNDMGEVSLSQLVRSTIKSLTISHEPLTDTLSEEFPSLDLAKVALIQVPKCGVLLPYAQAVLRLEADPTTNDGKRSRANLLFKTGKYSAYLKKYEPAIQALKEALRLREEETPPDPKLIEETATTLNSIKKLFKSPDHLSAQAKDSLPSGIDDYIARASKHMNSKQQSEIETELLKHSNDTSPSAYKASDALGILYDNSLQHTAAIARHEIVHDWCLKTYGPKNLETYRQVYKIGRNLELRGKFPEAEAKYKEAWEGTKECLGESHPEASRILCSLATVYSKIGKRVEARDAFEKALSLQGEEPGPKHADTLLTKHNYAIFLQRENVEAAGEMLGRVLIEQEQIPGLGSGHPDTLRTASNLAGNYEVRGMGEKALELCRLVAPRQVESLGVEHPDTKATQVLMARIQGFSK</sequence>
<dbReference type="Pfam" id="PF00931">
    <property type="entry name" value="NB-ARC"/>
    <property type="match status" value="1"/>
</dbReference>
<dbReference type="InterPro" id="IPR027417">
    <property type="entry name" value="P-loop_NTPase"/>
</dbReference>
<dbReference type="SMART" id="SM00028">
    <property type="entry name" value="TPR"/>
    <property type="match status" value="2"/>
</dbReference>
<dbReference type="OrthoDB" id="5427984at2759"/>
<dbReference type="InterPro" id="IPR019734">
    <property type="entry name" value="TPR_rpt"/>
</dbReference>
<dbReference type="SUPFAM" id="SSF52540">
    <property type="entry name" value="P-loop containing nucleoside triphosphate hydrolases"/>
    <property type="match status" value="1"/>
</dbReference>
<evidence type="ECO:0000313" key="5">
    <source>
        <dbReference type="Proteomes" id="UP000235371"/>
    </source>
</evidence>
<dbReference type="InterPro" id="IPR011990">
    <property type="entry name" value="TPR-like_helical_dom_sf"/>
</dbReference>
<dbReference type="STRING" id="1095630.A0A2J6SZL1"/>
<dbReference type="InParanoid" id="A0A2J6SZL1"/>
<dbReference type="SUPFAM" id="SSF48452">
    <property type="entry name" value="TPR-like"/>
    <property type="match status" value="1"/>
</dbReference>
<dbReference type="GO" id="GO:0043531">
    <property type="term" value="F:ADP binding"/>
    <property type="evidence" value="ECO:0007669"/>
    <property type="project" value="InterPro"/>
</dbReference>